<organism evidence="1 2">
    <name type="scientific">Kickxella alabastrina</name>
    <dbReference type="NCBI Taxonomy" id="61397"/>
    <lineage>
        <taxon>Eukaryota</taxon>
        <taxon>Fungi</taxon>
        <taxon>Fungi incertae sedis</taxon>
        <taxon>Zoopagomycota</taxon>
        <taxon>Kickxellomycotina</taxon>
        <taxon>Kickxellomycetes</taxon>
        <taxon>Kickxellales</taxon>
        <taxon>Kickxellaceae</taxon>
        <taxon>Kickxella</taxon>
    </lineage>
</organism>
<proteinExistence type="predicted"/>
<reference evidence="1" key="1">
    <citation type="submission" date="2022-07" db="EMBL/GenBank/DDBJ databases">
        <title>Phylogenomic reconstructions and comparative analyses of Kickxellomycotina fungi.</title>
        <authorList>
            <person name="Reynolds N.K."/>
            <person name="Stajich J.E."/>
            <person name="Barry K."/>
            <person name="Grigoriev I.V."/>
            <person name="Crous P."/>
            <person name="Smith M.E."/>
        </authorList>
    </citation>
    <scope>NUCLEOTIDE SEQUENCE</scope>
    <source>
        <strain evidence="1">Benny 63K</strain>
    </source>
</reference>
<name>A0ACC1IV62_9FUNG</name>
<dbReference type="Proteomes" id="UP001150581">
    <property type="component" value="Unassembled WGS sequence"/>
</dbReference>
<sequence length="245" mass="26266">MDSLSDTLVPMLAASLTALSEHQNQLITGLQTIHAQLSQDDHPTAELLPTLTAYITQASTLQRKMMLIHARSKDLRRRAERLKQHRAAQDMQVAEWMMRERAREVPEARSEMSGGGLSSPVQRCRSVPPAAVLSASPVALSLSLSGGMADGDERGGLHGPEGMPVLLGENGSVEDVDRRLRGLGIQSDTVVKSPLVTGGSSPGQPTPRIDAAIPTAVSSPNPPVVAQMVTVKRKGKRRVRVPTIE</sequence>
<evidence type="ECO:0000313" key="1">
    <source>
        <dbReference type="EMBL" id="KAJ1901508.1"/>
    </source>
</evidence>
<gene>
    <name evidence="1" type="ORF">LPJ66_000731</name>
</gene>
<keyword evidence="2" id="KW-1185">Reference proteome</keyword>
<evidence type="ECO:0000313" key="2">
    <source>
        <dbReference type="Proteomes" id="UP001150581"/>
    </source>
</evidence>
<dbReference type="EMBL" id="JANBPG010000025">
    <property type="protein sequence ID" value="KAJ1901508.1"/>
    <property type="molecule type" value="Genomic_DNA"/>
</dbReference>
<protein>
    <submittedName>
        <fullName evidence="1">Uncharacterized protein</fullName>
    </submittedName>
</protein>
<accession>A0ACC1IV62</accession>
<comment type="caution">
    <text evidence="1">The sequence shown here is derived from an EMBL/GenBank/DDBJ whole genome shotgun (WGS) entry which is preliminary data.</text>
</comment>